<dbReference type="Proteomes" id="UP000189941">
    <property type="component" value="Unassembled WGS sequence"/>
</dbReference>
<evidence type="ECO:0000259" key="9">
    <source>
        <dbReference type="PROSITE" id="PS50110"/>
    </source>
</evidence>
<proteinExistence type="predicted"/>
<evidence type="ECO:0000256" key="2">
    <source>
        <dbReference type="ARBA" id="ARBA00023012"/>
    </source>
</evidence>
<dbReference type="PROSITE" id="PS50110">
    <property type="entry name" value="RESPONSE_REGULATORY"/>
    <property type="match status" value="1"/>
</dbReference>
<dbReference type="InterPro" id="IPR039420">
    <property type="entry name" value="WalR-like"/>
</dbReference>
<dbReference type="GO" id="GO:0005829">
    <property type="term" value="C:cytosol"/>
    <property type="evidence" value="ECO:0007669"/>
    <property type="project" value="TreeGrafter"/>
</dbReference>
<feature type="domain" description="Response regulatory" evidence="9">
    <location>
        <begin position="3"/>
        <end position="117"/>
    </location>
</feature>
<dbReference type="GO" id="GO:0000156">
    <property type="term" value="F:phosphorelay response regulator activity"/>
    <property type="evidence" value="ECO:0007669"/>
    <property type="project" value="TreeGrafter"/>
</dbReference>
<evidence type="ECO:0000256" key="8">
    <source>
        <dbReference type="PROSITE-ProRule" id="PRU01091"/>
    </source>
</evidence>
<dbReference type="InterPro" id="IPR036388">
    <property type="entry name" value="WH-like_DNA-bd_sf"/>
</dbReference>
<dbReference type="Gene3D" id="3.40.50.2300">
    <property type="match status" value="1"/>
</dbReference>
<dbReference type="InterPro" id="IPR016032">
    <property type="entry name" value="Sig_transdc_resp-reg_C-effctor"/>
</dbReference>
<evidence type="ECO:0000313" key="12">
    <source>
        <dbReference type="Proteomes" id="UP000189941"/>
    </source>
</evidence>
<dbReference type="PANTHER" id="PTHR48111:SF73">
    <property type="entry name" value="ALKALINE PHOSPHATASE SYNTHESIS TRANSCRIPTIONAL REGULATORY PROTEIN PHOP"/>
    <property type="match status" value="1"/>
</dbReference>
<keyword evidence="6" id="KW-0804">Transcription</keyword>
<dbReference type="SMART" id="SM00448">
    <property type="entry name" value="REC"/>
    <property type="match status" value="1"/>
</dbReference>
<evidence type="ECO:0000256" key="4">
    <source>
        <dbReference type="ARBA" id="ARBA00023125"/>
    </source>
</evidence>
<name>A0A1T4JSH5_9LACT</name>
<feature type="domain" description="OmpR/PhoB-type" evidence="10">
    <location>
        <begin position="153"/>
        <end position="252"/>
    </location>
</feature>
<dbReference type="Pfam" id="PF00486">
    <property type="entry name" value="Trans_reg_C"/>
    <property type="match status" value="1"/>
</dbReference>
<dbReference type="Gene3D" id="1.10.10.10">
    <property type="entry name" value="Winged helix-like DNA-binding domain superfamily/Winged helix DNA-binding domain"/>
    <property type="match status" value="1"/>
</dbReference>
<reference evidence="12" key="1">
    <citation type="submission" date="2017-02" db="EMBL/GenBank/DDBJ databases">
        <authorList>
            <person name="Varghese N."/>
            <person name="Submissions S."/>
        </authorList>
    </citation>
    <scope>NUCLEOTIDE SEQUENCE [LARGE SCALE GENOMIC DNA]</scope>
    <source>
        <strain evidence="12">DSM 15739</strain>
    </source>
</reference>
<dbReference type="GO" id="GO:0032993">
    <property type="term" value="C:protein-DNA complex"/>
    <property type="evidence" value="ECO:0007669"/>
    <property type="project" value="TreeGrafter"/>
</dbReference>
<keyword evidence="3" id="KW-0805">Transcription regulation</keyword>
<dbReference type="GO" id="GO:0000976">
    <property type="term" value="F:transcription cis-regulatory region binding"/>
    <property type="evidence" value="ECO:0007669"/>
    <property type="project" value="TreeGrafter"/>
</dbReference>
<protein>
    <submittedName>
        <fullName evidence="11">Two-component system, OmpR family, alkaline phosphatase synthesis response regulator PhoP</fullName>
    </submittedName>
</protein>
<dbReference type="FunFam" id="1.10.10.10:FF:000018">
    <property type="entry name" value="DNA-binding response regulator ResD"/>
    <property type="match status" value="1"/>
</dbReference>
<evidence type="ECO:0000259" key="10">
    <source>
        <dbReference type="PROSITE" id="PS51755"/>
    </source>
</evidence>
<dbReference type="SMART" id="SM00862">
    <property type="entry name" value="Trans_reg_C"/>
    <property type="match status" value="1"/>
</dbReference>
<dbReference type="OrthoDB" id="9790442at2"/>
<dbReference type="CDD" id="cd00383">
    <property type="entry name" value="trans_reg_C"/>
    <property type="match status" value="1"/>
</dbReference>
<organism evidence="11 12">
    <name type="scientific">Globicatella sulfidifaciens DSM 15739</name>
    <dbReference type="NCBI Taxonomy" id="1121925"/>
    <lineage>
        <taxon>Bacteria</taxon>
        <taxon>Bacillati</taxon>
        <taxon>Bacillota</taxon>
        <taxon>Bacilli</taxon>
        <taxon>Lactobacillales</taxon>
        <taxon>Aerococcaceae</taxon>
        <taxon>Globicatella</taxon>
    </lineage>
</organism>
<dbReference type="InterPro" id="IPR001789">
    <property type="entry name" value="Sig_transdc_resp-reg_receiver"/>
</dbReference>
<dbReference type="SUPFAM" id="SSF52172">
    <property type="entry name" value="CheY-like"/>
    <property type="match status" value="1"/>
</dbReference>
<dbReference type="SUPFAM" id="SSF46894">
    <property type="entry name" value="C-terminal effector domain of the bipartite response regulators"/>
    <property type="match status" value="1"/>
</dbReference>
<dbReference type="Gene3D" id="6.10.250.690">
    <property type="match status" value="1"/>
</dbReference>
<dbReference type="RefSeq" id="WP_078755204.1">
    <property type="nucleotide sequence ID" value="NZ_FUWO01000002.1"/>
</dbReference>
<dbReference type="PANTHER" id="PTHR48111">
    <property type="entry name" value="REGULATOR OF RPOS"/>
    <property type="match status" value="1"/>
</dbReference>
<dbReference type="Pfam" id="PF00072">
    <property type="entry name" value="Response_reg"/>
    <property type="match status" value="1"/>
</dbReference>
<dbReference type="InterPro" id="IPR001867">
    <property type="entry name" value="OmpR/PhoB-type_DNA-bd"/>
</dbReference>
<evidence type="ECO:0000256" key="7">
    <source>
        <dbReference type="PROSITE-ProRule" id="PRU00169"/>
    </source>
</evidence>
<keyword evidence="1 7" id="KW-0597">Phosphoprotein</keyword>
<dbReference type="AlphaFoldDB" id="A0A1T4JSH5"/>
<dbReference type="FunFam" id="3.40.50.2300:FF:000001">
    <property type="entry name" value="DNA-binding response regulator PhoB"/>
    <property type="match status" value="1"/>
</dbReference>
<keyword evidence="4 8" id="KW-0238">DNA-binding</keyword>
<dbReference type="STRING" id="1121925.SAMN02746011_00353"/>
<dbReference type="EMBL" id="FUWO01000002">
    <property type="protein sequence ID" value="SJZ33093.1"/>
    <property type="molecule type" value="Genomic_DNA"/>
</dbReference>
<feature type="modified residue" description="4-aspartylphosphate" evidence="7">
    <location>
        <position position="52"/>
    </location>
</feature>
<sequence>MKRILVVDDESSIVTLLQYTLENAGYEVDIALDGKTAYQMIKTVNYDFIVLDVMLPQMSGMDVCRRVRQKGIQTPILMLTARADEYDKIIGLELGADDYMTKPFSPNEVLARIKAILRRSSVSHYRVDDEIEEAEVEKVRMTPDNSVPIPENDTKKTYGDLTILTDRFEVWVRGEQIEITPKEYELLVYMTDRQGRTLSREQLLTQVWQFDYLGETRIVDVHISNLREKIERNNKNPEYIITVRGFGYRFEVPDYAK</sequence>
<keyword evidence="12" id="KW-1185">Reference proteome</keyword>
<dbReference type="InterPro" id="IPR011006">
    <property type="entry name" value="CheY-like_superfamily"/>
</dbReference>
<evidence type="ECO:0000313" key="11">
    <source>
        <dbReference type="EMBL" id="SJZ33093.1"/>
    </source>
</evidence>
<keyword evidence="2" id="KW-0902">Two-component regulatory system</keyword>
<gene>
    <name evidence="11" type="ORF">SAMN02746011_00353</name>
</gene>
<evidence type="ECO:0000256" key="5">
    <source>
        <dbReference type="ARBA" id="ARBA00023159"/>
    </source>
</evidence>
<dbReference type="PROSITE" id="PS51755">
    <property type="entry name" value="OMPR_PHOB"/>
    <property type="match status" value="1"/>
</dbReference>
<evidence type="ECO:0000256" key="6">
    <source>
        <dbReference type="ARBA" id="ARBA00023163"/>
    </source>
</evidence>
<feature type="DNA-binding region" description="OmpR/PhoB-type" evidence="8">
    <location>
        <begin position="153"/>
        <end position="252"/>
    </location>
</feature>
<evidence type="ECO:0000256" key="1">
    <source>
        <dbReference type="ARBA" id="ARBA00022553"/>
    </source>
</evidence>
<keyword evidence="5" id="KW-0010">Activator</keyword>
<evidence type="ECO:0000256" key="3">
    <source>
        <dbReference type="ARBA" id="ARBA00023015"/>
    </source>
</evidence>
<dbReference type="GO" id="GO:0006355">
    <property type="term" value="P:regulation of DNA-templated transcription"/>
    <property type="evidence" value="ECO:0007669"/>
    <property type="project" value="InterPro"/>
</dbReference>
<accession>A0A1T4JSH5</accession>